<organism evidence="2 3">
    <name type="scientific">Mycobacterium terramassiliense</name>
    <dbReference type="NCBI Taxonomy" id="1841859"/>
    <lineage>
        <taxon>Bacteria</taxon>
        <taxon>Bacillati</taxon>
        <taxon>Actinomycetota</taxon>
        <taxon>Actinomycetes</taxon>
        <taxon>Mycobacteriales</taxon>
        <taxon>Mycobacteriaceae</taxon>
        <taxon>Mycobacterium</taxon>
    </lineage>
</organism>
<keyword evidence="1" id="KW-0812">Transmembrane</keyword>
<reference evidence="2 3" key="1">
    <citation type="submission" date="2017-01" db="EMBL/GenBank/DDBJ databases">
        <authorList>
            <consortium name="Urmite Genomes"/>
        </authorList>
    </citation>
    <scope>NUCLEOTIDE SEQUENCE [LARGE SCALE GENOMIC DNA]</scope>
    <source>
        <strain evidence="2 3">AB308</strain>
    </source>
</reference>
<evidence type="ECO:0000256" key="1">
    <source>
        <dbReference type="SAM" id="Phobius"/>
    </source>
</evidence>
<feature type="transmembrane region" description="Helical" evidence="1">
    <location>
        <begin position="17"/>
        <end position="36"/>
    </location>
</feature>
<name>A0A2U3NC49_9MYCO</name>
<evidence type="ECO:0000313" key="2">
    <source>
        <dbReference type="EMBL" id="SPM29098.1"/>
    </source>
</evidence>
<keyword evidence="3" id="KW-1185">Reference proteome</keyword>
<dbReference type="Proteomes" id="UP000241595">
    <property type="component" value="Unassembled WGS sequence"/>
</dbReference>
<dbReference type="STRING" id="1841859.GCA_900157385_02585"/>
<protein>
    <submittedName>
        <fullName evidence="2">Uncharacterized protein</fullName>
    </submittedName>
</protein>
<feature type="non-terminal residue" evidence="2">
    <location>
        <position position="1"/>
    </location>
</feature>
<feature type="transmembrane region" description="Helical" evidence="1">
    <location>
        <begin position="48"/>
        <end position="65"/>
    </location>
</feature>
<keyword evidence="1" id="KW-0472">Membrane</keyword>
<accession>A0A2U3NC49</accession>
<sequence>LIGPKIVDVSATERIEVTLLATGLIFIVAGAAQARFRFIADRRPGRRFYWATSIIGIVSFAAGVGKFWPNAVAVAAIFSAVVIFSAYLTTPYLKIGGRIYASSPENRQPDP</sequence>
<dbReference type="EMBL" id="FTRV01000011">
    <property type="protein sequence ID" value="SPM29098.1"/>
    <property type="molecule type" value="Genomic_DNA"/>
</dbReference>
<proteinExistence type="predicted"/>
<keyword evidence="1" id="KW-1133">Transmembrane helix</keyword>
<dbReference type="AlphaFoldDB" id="A0A2U3NC49"/>
<feature type="transmembrane region" description="Helical" evidence="1">
    <location>
        <begin position="71"/>
        <end position="89"/>
    </location>
</feature>
<gene>
    <name evidence="2" type="ORF">MTAB308_2589</name>
</gene>
<evidence type="ECO:0000313" key="3">
    <source>
        <dbReference type="Proteomes" id="UP000241595"/>
    </source>
</evidence>